<dbReference type="Proteomes" id="UP000259400">
    <property type="component" value="Unassembled WGS sequence"/>
</dbReference>
<protein>
    <recommendedName>
        <fullName evidence="2">Sialate O-acetylesterase domain-containing protein</fullName>
    </recommendedName>
</protein>
<accession>A0ABY6WZG7</accession>
<evidence type="ECO:0000313" key="4">
    <source>
        <dbReference type="Proteomes" id="UP000259400"/>
    </source>
</evidence>
<gene>
    <name evidence="3" type="ORF">SAMEA3538468_01350</name>
</gene>
<dbReference type="InterPro" id="IPR005181">
    <property type="entry name" value="SASA"/>
</dbReference>
<feature type="domain" description="Sialate O-acetylesterase" evidence="2">
    <location>
        <begin position="259"/>
        <end position="506"/>
    </location>
</feature>
<keyword evidence="4" id="KW-1185">Reference proteome</keyword>
<evidence type="ECO:0000313" key="3">
    <source>
        <dbReference type="EMBL" id="VVJ56826.1"/>
    </source>
</evidence>
<reference evidence="3 4" key="1">
    <citation type="submission" date="2019-09" db="EMBL/GenBank/DDBJ databases">
        <authorList>
            <consortium name="Pathogen Informatics"/>
        </authorList>
    </citation>
    <scope>NUCLEOTIDE SEQUENCE [LARGE SCALE GENOMIC DNA]</scope>
    <source>
        <strain evidence="3 4">EuSCAPE_IL010</strain>
    </source>
</reference>
<dbReference type="Gene3D" id="3.40.50.1110">
    <property type="entry name" value="SGNH hydrolase"/>
    <property type="match status" value="1"/>
</dbReference>
<evidence type="ECO:0000256" key="1">
    <source>
        <dbReference type="ARBA" id="ARBA00022801"/>
    </source>
</evidence>
<dbReference type="RefSeq" id="WP_223862118.1">
    <property type="nucleotide sequence ID" value="NZ_UJYZ02000004.1"/>
</dbReference>
<evidence type="ECO:0000259" key="2">
    <source>
        <dbReference type="Pfam" id="PF03629"/>
    </source>
</evidence>
<name>A0ABY6WZG7_9ENTR</name>
<dbReference type="Pfam" id="PF03629">
    <property type="entry name" value="SASA"/>
    <property type="match status" value="1"/>
</dbReference>
<proteinExistence type="predicted"/>
<comment type="caution">
    <text evidence="3">The sequence shown here is derived from an EMBL/GenBank/DDBJ whole genome shotgun (WGS) entry which is preliminary data.</text>
</comment>
<dbReference type="SUPFAM" id="SSF52266">
    <property type="entry name" value="SGNH hydrolase"/>
    <property type="match status" value="1"/>
</dbReference>
<organism evidence="3 4">
    <name type="scientific">Klebsiella quasivariicola</name>
    <dbReference type="NCBI Taxonomy" id="2026240"/>
    <lineage>
        <taxon>Bacteria</taxon>
        <taxon>Pseudomonadati</taxon>
        <taxon>Pseudomonadota</taxon>
        <taxon>Gammaproteobacteria</taxon>
        <taxon>Enterobacterales</taxon>
        <taxon>Enterobacteriaceae</taxon>
        <taxon>Klebsiella/Raoultella group</taxon>
        <taxon>Klebsiella</taxon>
        <taxon>Klebsiella pneumoniae complex</taxon>
    </lineage>
</organism>
<dbReference type="EMBL" id="UJYZ02000004">
    <property type="protein sequence ID" value="VVJ56826.1"/>
    <property type="molecule type" value="Genomic_DNA"/>
</dbReference>
<keyword evidence="1" id="KW-0378">Hydrolase</keyword>
<dbReference type="InterPro" id="IPR036514">
    <property type="entry name" value="SGNH_hydro_sf"/>
</dbReference>
<sequence length="652" mass="70850">MAELNPPLGTTTPEIFLDNVKRADELVNGPAGTVNDRAGEPLDTWRQMMAKNDEIRQNLIPLSKQYMTLEAAQADIANIPAGSTTYVRSQDGSSLADEYINLAGTLQPTGRRMVRDDYAYQVSPDSVALAGYDPETKRVAPFLNTDGRLIQIGPDGKYYELLTPQEAELYALGSEGQVTQFIGGEKVWRMIVDAATNQIVEAYTVGGHHWIYSDSGLVLVNQESGGGGDDDANQLPEYGLHLSGSTVYPYSETVPVCFIFVTAGQSNARGYCPDADQTIVAATPVYPDNAFMLSGGVRRTGTRSTTLVPLVEAVSGTDKETAASGLANSFIRDMAAATGVMPRTLSIVCAQSGQAYEYQKRGNAVYQYMLDSIEDGVTACKARGWLPIVLCVDWMQGESDEDWSGLREGMYESRLHQYQRQAISDIMARTGQNEPPIIAQTQIGYVNDNHGAFTGQYVRMSVNKLHGHEQFRCVNTLYQYDFISDGLHLTCAAQNKRGAAVARAIVQEWFTSGWYGMVPSGFVWNSPTQIQINIPSYTNLTIDTTNISTDGLANYGFNYTDETGAPPAISSVAISSDGKGVLINLATAPSGRFGRVSYATVENPLQSGASVKPSGRTLGARGCVRSSAGITWVYDTSVTLYDWLPAFRINVF</sequence>